<reference evidence="5 6" key="1">
    <citation type="submission" date="2019-11" db="EMBL/GenBank/DDBJ databases">
        <title>Lactobacillus sp. nov. CRM56-3, isolated from fermented tea leaves.</title>
        <authorList>
            <person name="Phuengjayaem S."/>
            <person name="Tanasupawat S."/>
        </authorList>
    </citation>
    <scope>NUCLEOTIDE SEQUENCE [LARGE SCALE GENOMIC DNA]</scope>
    <source>
        <strain evidence="5 6">CRM56-3</strain>
    </source>
</reference>
<dbReference type="CDD" id="cd17933">
    <property type="entry name" value="DEXSc_RecD-like"/>
    <property type="match status" value="1"/>
</dbReference>
<dbReference type="GO" id="GO:0017116">
    <property type="term" value="F:single-stranded DNA helicase activity"/>
    <property type="evidence" value="ECO:0007669"/>
    <property type="project" value="TreeGrafter"/>
</dbReference>
<gene>
    <name evidence="3" type="primary">recD2</name>
    <name evidence="5" type="ORF">GM612_09590</name>
</gene>
<feature type="binding site" evidence="3">
    <location>
        <begin position="370"/>
        <end position="374"/>
    </location>
    <ligand>
        <name>ATP</name>
        <dbReference type="ChEBI" id="CHEBI:30616"/>
    </ligand>
</feature>
<dbReference type="Gene3D" id="2.30.30.940">
    <property type="match status" value="1"/>
</dbReference>
<dbReference type="EC" id="5.6.2.3" evidence="3"/>
<keyword evidence="3" id="KW-0238">DNA-binding</keyword>
<dbReference type="PANTHER" id="PTHR43788:SF6">
    <property type="entry name" value="DNA HELICASE B"/>
    <property type="match status" value="1"/>
</dbReference>
<proteinExistence type="inferred from homology"/>
<dbReference type="NCBIfam" id="TIGR01448">
    <property type="entry name" value="recD_rel"/>
    <property type="match status" value="1"/>
</dbReference>
<dbReference type="GO" id="GO:0043139">
    <property type="term" value="F:5'-3' DNA helicase activity"/>
    <property type="evidence" value="ECO:0007669"/>
    <property type="project" value="UniProtKB-UniRule"/>
</dbReference>
<evidence type="ECO:0000256" key="1">
    <source>
        <dbReference type="ARBA" id="ARBA00022741"/>
    </source>
</evidence>
<protein>
    <recommendedName>
        <fullName evidence="3">ATP-dependent RecD2 DNA helicase</fullName>
        <ecNumber evidence="3">5.6.2.3</ecNumber>
    </recommendedName>
    <alternativeName>
        <fullName evidence="3">DNA 5'-3' helicase subunit RecD2</fullName>
    </alternativeName>
</protein>
<evidence type="ECO:0000259" key="4">
    <source>
        <dbReference type="SMART" id="SM00382"/>
    </source>
</evidence>
<dbReference type="SUPFAM" id="SSF52540">
    <property type="entry name" value="P-loop containing nucleoside triphosphate hydrolases"/>
    <property type="match status" value="2"/>
</dbReference>
<dbReference type="GO" id="GO:0006310">
    <property type="term" value="P:DNA recombination"/>
    <property type="evidence" value="ECO:0007669"/>
    <property type="project" value="InterPro"/>
</dbReference>
<comment type="caution">
    <text evidence="5">The sequence shown here is derived from an EMBL/GenBank/DDBJ whole genome shotgun (WGS) entry which is preliminary data.</text>
</comment>
<dbReference type="InterPro" id="IPR003593">
    <property type="entry name" value="AAA+_ATPase"/>
</dbReference>
<organism evidence="5 6">
    <name type="scientific">Secundilactobacillus folii</name>
    <dbReference type="NCBI Taxonomy" id="2678357"/>
    <lineage>
        <taxon>Bacteria</taxon>
        <taxon>Bacillati</taxon>
        <taxon>Bacillota</taxon>
        <taxon>Bacilli</taxon>
        <taxon>Lactobacillales</taxon>
        <taxon>Lactobacillaceae</taxon>
        <taxon>Secundilactobacillus</taxon>
    </lineage>
</organism>
<dbReference type="InterPro" id="IPR029493">
    <property type="entry name" value="RecD2-like_HHH"/>
</dbReference>
<dbReference type="GO" id="GO:0005524">
    <property type="term" value="F:ATP binding"/>
    <property type="evidence" value="ECO:0007669"/>
    <property type="project" value="UniProtKB-UniRule"/>
</dbReference>
<dbReference type="InterPro" id="IPR050534">
    <property type="entry name" value="Coronavir_polyprotein_1ab"/>
</dbReference>
<keyword evidence="3" id="KW-0413">Isomerase</keyword>
<dbReference type="GO" id="GO:0003677">
    <property type="term" value="F:DNA binding"/>
    <property type="evidence" value="ECO:0007669"/>
    <property type="project" value="UniProtKB-UniRule"/>
</dbReference>
<dbReference type="InterPro" id="IPR006345">
    <property type="entry name" value="RecD2"/>
</dbReference>
<dbReference type="Pfam" id="PF14490">
    <property type="entry name" value="HHH_RecD2"/>
    <property type="match status" value="1"/>
</dbReference>
<dbReference type="CDD" id="cd18809">
    <property type="entry name" value="SF1_C_RecD"/>
    <property type="match status" value="1"/>
</dbReference>
<keyword evidence="6" id="KW-1185">Reference proteome</keyword>
<dbReference type="EMBL" id="WNJO01000012">
    <property type="protein sequence ID" value="MTV82897.1"/>
    <property type="molecule type" value="Genomic_DNA"/>
</dbReference>
<dbReference type="Pfam" id="PF23139">
    <property type="entry name" value="OB_YrrC"/>
    <property type="match status" value="1"/>
</dbReference>
<dbReference type="GO" id="GO:0009338">
    <property type="term" value="C:exodeoxyribonuclease V complex"/>
    <property type="evidence" value="ECO:0007669"/>
    <property type="project" value="TreeGrafter"/>
</dbReference>
<dbReference type="Gene3D" id="1.10.10.2220">
    <property type="match status" value="1"/>
</dbReference>
<dbReference type="Proteomes" id="UP000466388">
    <property type="component" value="Unassembled WGS sequence"/>
</dbReference>
<dbReference type="InterPro" id="IPR041451">
    <property type="entry name" value="RecD2_SH13"/>
</dbReference>
<dbReference type="Pfam" id="PF13538">
    <property type="entry name" value="UvrD_C_2"/>
    <property type="match status" value="1"/>
</dbReference>
<evidence type="ECO:0000313" key="5">
    <source>
        <dbReference type="EMBL" id="MTV82897.1"/>
    </source>
</evidence>
<feature type="domain" description="AAA+ ATPase" evidence="4">
    <location>
        <begin position="359"/>
        <end position="550"/>
    </location>
</feature>
<keyword evidence="3" id="KW-0378">Hydrolase</keyword>
<dbReference type="HAMAP" id="MF_01488">
    <property type="entry name" value="RecD2"/>
    <property type="match status" value="1"/>
</dbReference>
<dbReference type="AlphaFoldDB" id="A0A7X2XWD5"/>
<dbReference type="GO" id="GO:0016787">
    <property type="term" value="F:hydrolase activity"/>
    <property type="evidence" value="ECO:0007669"/>
    <property type="project" value="UniProtKB-KW"/>
</dbReference>
<dbReference type="Pfam" id="PF13245">
    <property type="entry name" value="AAA_19"/>
    <property type="match status" value="1"/>
</dbReference>
<comment type="function">
    <text evidence="3">DNA-dependent ATPase and ATP-dependent 5'-3' DNA helicase. Has no activity on blunt DNA or DNA with 3'-overhangs, requires at least 10 bases of 5'-ssDNA for helicase activity.</text>
</comment>
<dbReference type="InterPro" id="IPR027785">
    <property type="entry name" value="UvrD-like_helicase_C"/>
</dbReference>
<keyword evidence="1 3" id="KW-0547">Nucleotide-binding</keyword>
<evidence type="ECO:0000256" key="3">
    <source>
        <dbReference type="HAMAP-Rule" id="MF_01488"/>
    </source>
</evidence>
<evidence type="ECO:0000256" key="2">
    <source>
        <dbReference type="ARBA" id="ARBA00022840"/>
    </source>
</evidence>
<name>A0A7X2XWD5_9LACO</name>
<dbReference type="Gene3D" id="3.40.50.300">
    <property type="entry name" value="P-loop containing nucleotide triphosphate hydrolases"/>
    <property type="match status" value="2"/>
</dbReference>
<comment type="similarity">
    <text evidence="3">Belongs to the RecD family. RecD2 subfamily.</text>
</comment>
<dbReference type="SMART" id="SM00382">
    <property type="entry name" value="AAA"/>
    <property type="match status" value="1"/>
</dbReference>
<dbReference type="PANTHER" id="PTHR43788">
    <property type="entry name" value="DNA2/NAM7 HELICASE FAMILY MEMBER"/>
    <property type="match status" value="1"/>
</dbReference>
<dbReference type="InterPro" id="IPR055446">
    <property type="entry name" value="RecD2_N_OB"/>
</dbReference>
<comment type="catalytic activity">
    <reaction evidence="3">
        <text>ATP + H2O = ADP + phosphate + H(+)</text>
        <dbReference type="Rhea" id="RHEA:13065"/>
        <dbReference type="ChEBI" id="CHEBI:15377"/>
        <dbReference type="ChEBI" id="CHEBI:15378"/>
        <dbReference type="ChEBI" id="CHEBI:30616"/>
        <dbReference type="ChEBI" id="CHEBI:43474"/>
        <dbReference type="ChEBI" id="CHEBI:456216"/>
        <dbReference type="EC" id="5.6.2.3"/>
    </reaction>
</comment>
<keyword evidence="3 5" id="KW-0347">Helicase</keyword>
<sequence length="836" mass="92347">MATENINLFDTDQQPQQSWLVGTVVATFFESPDSFYKVLLVKEQSTNLNWHGDEIVVTGNFADVAEELPYRFFGRLVDHPKYGQQFQADNYQNEAPTTKEGIIQYLSGDEFPGVGKKTAEKIVALLGLDAIDDINQDPAVLDPLNLKTEVKQTLVDNLTTNNGVEQIIIGLNGYGFGSRLASAIFERYKEKTLNVIQENPYQLVEDINGVSFKRADQIAEKLGIGALSAQRIQAGLLQSLTELAMSDGNTFTSAEPLLNRTIQLLQDSRNTAVDPQLVADQLVELGKEQKVVGEGNRIFLKTMYDAEWQAAEHLNRIIQSSTLDQFNDEVVEKQIQTVERNLGITYDDSQESAILSAINSHVFLLTGGPGTGKTTIINGIVNLYARLHDLSLDINQYQDKPFPILLAAPTGRAAKRMSETTGLPASTIHRLLGLTGRENNGDAVAKDIEGSLLIIDEMSMVDIFLFRTLLKSIPDSMQVVLVGDKDQLPSVGPGQVFFDLLSSHRIKALELNTIYRQDDDSSIIPLAHDIKMGRLPADFTAHKSDRSFIRCNAYQMPSVIEQIIGKAKERGFSAEDVQVLAPMYRGPAGITRLNTIIQEIMNPLNDTRKKEVEFRGEKFRIGDKVLHLVNSPENNVFNGDIGSIVGITFAKAKGNTDKVDKLTVAFDQTEVTYPRNEWDKLTLAYCTSIHKAQGSQFKMVILPMVMQYSRMLQRNLLYTAVTRAKSTLILLGDQAAFEQSVKRQSVNRNTALVDRLTATISDVQTEVVNEKLTPAVSPLATSKATLAGNEETKSADDDAEPAILNQGVLTAELISSGRIDPMIGMGKVTPKSFTKN</sequence>
<evidence type="ECO:0000313" key="6">
    <source>
        <dbReference type="Proteomes" id="UP000466388"/>
    </source>
</evidence>
<accession>A0A7X2XWD5</accession>
<dbReference type="RefSeq" id="WP_155432162.1">
    <property type="nucleotide sequence ID" value="NZ_WNJO01000012.1"/>
</dbReference>
<dbReference type="Pfam" id="PF18335">
    <property type="entry name" value="SH3_13"/>
    <property type="match status" value="1"/>
</dbReference>
<dbReference type="InterPro" id="IPR027417">
    <property type="entry name" value="P-loop_NTPase"/>
</dbReference>
<keyword evidence="2 3" id="KW-0067">ATP-binding</keyword>